<dbReference type="InterPro" id="IPR032675">
    <property type="entry name" value="LRR_dom_sf"/>
</dbReference>
<feature type="non-terminal residue" evidence="1">
    <location>
        <position position="1"/>
    </location>
</feature>
<dbReference type="EMBL" id="AJWY01004898">
    <property type="protein sequence ID" value="EKC71108.1"/>
    <property type="molecule type" value="Genomic_DNA"/>
</dbReference>
<dbReference type="Gene3D" id="3.80.10.10">
    <property type="entry name" value="Ribonuclease Inhibitor"/>
    <property type="match status" value="1"/>
</dbReference>
<dbReference type="Pfam" id="PF13306">
    <property type="entry name" value="LRR_5"/>
    <property type="match status" value="1"/>
</dbReference>
<proteinExistence type="predicted"/>
<protein>
    <recommendedName>
        <fullName evidence="2">Leucine-rich repeat domain-containing protein</fullName>
    </recommendedName>
</protein>
<sequence>PNSMTSIGDYAFYKCANLHDITIPDSVTNIATDAFKDCNLLNTVYGTTGSYAETWAKTNGCKFVAQ</sequence>
<dbReference type="InterPro" id="IPR026906">
    <property type="entry name" value="LRR_5"/>
</dbReference>
<name>K1TND0_9ZZZZ</name>
<dbReference type="AlphaFoldDB" id="K1TND0"/>
<gene>
    <name evidence="1" type="ORF">LEA_07432</name>
</gene>
<accession>K1TND0</accession>
<comment type="caution">
    <text evidence="1">The sequence shown here is derived from an EMBL/GenBank/DDBJ whole genome shotgun (WGS) entry which is preliminary data.</text>
</comment>
<organism evidence="1">
    <name type="scientific">human gut metagenome</name>
    <dbReference type="NCBI Taxonomy" id="408170"/>
    <lineage>
        <taxon>unclassified sequences</taxon>
        <taxon>metagenomes</taxon>
        <taxon>organismal metagenomes</taxon>
    </lineage>
</organism>
<evidence type="ECO:0008006" key="2">
    <source>
        <dbReference type="Google" id="ProtNLM"/>
    </source>
</evidence>
<evidence type="ECO:0000313" key="1">
    <source>
        <dbReference type="EMBL" id="EKC71108.1"/>
    </source>
</evidence>
<reference evidence="1" key="1">
    <citation type="journal article" date="2013" name="Environ. Microbiol.">
        <title>Microbiota from the distal guts of lean and obese adolescents exhibit partial functional redundancy besides clear differences in community structure.</title>
        <authorList>
            <person name="Ferrer M."/>
            <person name="Ruiz A."/>
            <person name="Lanza F."/>
            <person name="Haange S.B."/>
            <person name="Oberbach A."/>
            <person name="Till H."/>
            <person name="Bargiela R."/>
            <person name="Campoy C."/>
            <person name="Segura M.T."/>
            <person name="Richter M."/>
            <person name="von Bergen M."/>
            <person name="Seifert J."/>
            <person name="Suarez A."/>
        </authorList>
    </citation>
    <scope>NUCLEOTIDE SEQUENCE</scope>
</reference>